<sequence>MLSGSGAPPLRSAPSFSGLSLSPSLRALPQSPSSLPPSLGDQQEDGGGWCRSRTRLHSPQKEGLPHDLDLRAHLHQMSMSFPPSASYLSCWGHVHANLNRLFSFLGVYDMGR</sequence>
<organism evidence="2 3">
    <name type="scientific">Sorghum bicolor</name>
    <name type="common">Sorghum</name>
    <name type="synonym">Sorghum vulgare</name>
    <dbReference type="NCBI Taxonomy" id="4558"/>
    <lineage>
        <taxon>Eukaryota</taxon>
        <taxon>Viridiplantae</taxon>
        <taxon>Streptophyta</taxon>
        <taxon>Embryophyta</taxon>
        <taxon>Tracheophyta</taxon>
        <taxon>Spermatophyta</taxon>
        <taxon>Magnoliopsida</taxon>
        <taxon>Liliopsida</taxon>
        <taxon>Poales</taxon>
        <taxon>Poaceae</taxon>
        <taxon>PACMAD clade</taxon>
        <taxon>Panicoideae</taxon>
        <taxon>Andropogonodae</taxon>
        <taxon>Andropogoneae</taxon>
        <taxon>Sorghinae</taxon>
        <taxon>Sorghum</taxon>
    </lineage>
</organism>
<proteinExistence type="predicted"/>
<dbReference type="Gramene" id="OQU77110">
    <property type="protein sequence ID" value="OQU77110"/>
    <property type="gene ID" value="SORBI_3010G264700"/>
</dbReference>
<dbReference type="EMBL" id="CM000769">
    <property type="protein sequence ID" value="OQU77110.1"/>
    <property type="molecule type" value="Genomic_DNA"/>
</dbReference>
<dbReference type="AlphaFoldDB" id="A0A194YLQ2"/>
<evidence type="ECO:0000256" key="1">
    <source>
        <dbReference type="SAM" id="MobiDB-lite"/>
    </source>
</evidence>
<accession>A0A194YLQ2</accession>
<protein>
    <submittedName>
        <fullName evidence="2">Uncharacterized protein</fullName>
    </submittedName>
</protein>
<reference evidence="3" key="3">
    <citation type="journal article" date="2018" name="Plant J.">
        <title>The Sorghum bicolor reference genome: improved assembly, gene annotations, a transcriptome atlas, and signatures of genome organization.</title>
        <authorList>
            <person name="McCormick R.F."/>
            <person name="Truong S.K."/>
            <person name="Sreedasyam A."/>
            <person name="Jenkins J."/>
            <person name="Shu S."/>
            <person name="Sims D."/>
            <person name="Kennedy M."/>
            <person name="Amirebrahimi M."/>
            <person name="Weers B.D."/>
            <person name="McKinley B."/>
            <person name="Mattison A."/>
            <person name="Morishige D.T."/>
            <person name="Grimwood J."/>
            <person name="Schmutz J."/>
            <person name="Mullet J.E."/>
        </authorList>
    </citation>
    <scope>NUCLEOTIDE SEQUENCE [LARGE SCALE GENOMIC DNA]</scope>
    <source>
        <strain evidence="3">cv. BTx623</strain>
    </source>
</reference>
<dbReference type="EMBL" id="CM000769">
    <property type="protein sequence ID" value="KXG20877.1"/>
    <property type="molecule type" value="Genomic_DNA"/>
</dbReference>
<dbReference type="Proteomes" id="UP000000768">
    <property type="component" value="Chromosome 10"/>
</dbReference>
<keyword evidence="3" id="KW-1185">Reference proteome</keyword>
<dbReference type="InParanoid" id="A0A194YLQ2"/>
<feature type="compositionally biased region" description="Low complexity" evidence="1">
    <location>
        <begin position="12"/>
        <end position="39"/>
    </location>
</feature>
<evidence type="ECO:0000313" key="2">
    <source>
        <dbReference type="EMBL" id="KXG20877.1"/>
    </source>
</evidence>
<reference evidence="2 3" key="1">
    <citation type="journal article" date="2009" name="Nature">
        <title>The Sorghum bicolor genome and the diversification of grasses.</title>
        <authorList>
            <person name="Paterson A.H."/>
            <person name="Bowers J.E."/>
            <person name="Bruggmann R."/>
            <person name="Dubchak I."/>
            <person name="Grimwood J."/>
            <person name="Gundlach H."/>
            <person name="Haberer G."/>
            <person name="Hellsten U."/>
            <person name="Mitros T."/>
            <person name="Poliakov A."/>
            <person name="Schmutz J."/>
            <person name="Spannagl M."/>
            <person name="Tang H."/>
            <person name="Wang X."/>
            <person name="Wicker T."/>
            <person name="Bharti A.K."/>
            <person name="Chapman J."/>
            <person name="Feltus F.A."/>
            <person name="Gowik U."/>
            <person name="Grigoriev I.V."/>
            <person name="Lyons E."/>
            <person name="Maher C.A."/>
            <person name="Martis M."/>
            <person name="Narechania A."/>
            <person name="Otillar R.P."/>
            <person name="Penning B.W."/>
            <person name="Salamov A.A."/>
            <person name="Wang Y."/>
            <person name="Zhang L."/>
            <person name="Carpita N.C."/>
            <person name="Freeling M."/>
            <person name="Gingle A.R."/>
            <person name="Hash C.T."/>
            <person name="Keller B."/>
            <person name="Klein P."/>
            <person name="Kresovich S."/>
            <person name="McCann M.C."/>
            <person name="Ming R."/>
            <person name="Peterson D.G."/>
            <person name="Mehboob-ur-Rahman"/>
            <person name="Ware D."/>
            <person name="Westhoff P."/>
            <person name="Mayer K.F."/>
            <person name="Messing J."/>
            <person name="Rokhsar D.S."/>
        </authorList>
    </citation>
    <scope>NUCLEOTIDE SEQUENCE [LARGE SCALE GENOMIC DNA]</scope>
    <source>
        <strain evidence="3">cv. BTx623</strain>
    </source>
</reference>
<name>A0A194YLQ2_SORBI</name>
<gene>
    <name evidence="2" type="ORF">SORBI_3010G264700</name>
</gene>
<feature type="region of interest" description="Disordered" evidence="1">
    <location>
        <begin position="1"/>
        <end position="67"/>
    </location>
</feature>
<dbReference type="Gramene" id="KXG20877">
    <property type="protein sequence ID" value="KXG20877"/>
    <property type="gene ID" value="SORBI_3010G264700"/>
</dbReference>
<reference evidence="2" key="2">
    <citation type="submission" date="2017-02" db="EMBL/GenBank/DDBJ databases">
        <title>WGS assembly of Sorghum bicolor.</title>
        <authorList>
            <person name="Paterson A."/>
            <person name="Mullet J."/>
            <person name="Bowers J."/>
            <person name="Bruggmann R."/>
            <person name="Dubchak I."/>
            <person name="Grimwood J."/>
            <person name="Gundlach H."/>
            <person name="Haberer G."/>
            <person name="Hellsten U."/>
            <person name="Mitros T."/>
            <person name="Poliakov A."/>
            <person name="Schmutz J."/>
            <person name="Spannagl M."/>
            <person name="Tang H."/>
            <person name="Wang X."/>
            <person name="Wicker T."/>
            <person name="Bharti A."/>
            <person name="Chapman J."/>
            <person name="Feltus F."/>
            <person name="Gowik U."/>
            <person name="Grigoriev I."/>
            <person name="Lyons E."/>
            <person name="Maher C."/>
            <person name="Martis M."/>
            <person name="Narechania A."/>
            <person name="Otillar R."/>
            <person name="Penning B."/>
            <person name="Salamov A."/>
            <person name="Wang Y."/>
            <person name="Zhang L."/>
            <person name="Carpita N."/>
            <person name="Freeling M."/>
            <person name="Gingle A."/>
            <person name="Hash C."/>
            <person name="Keller B."/>
            <person name="Klein P."/>
            <person name="Kresovich S."/>
            <person name="Mccann M."/>
            <person name="Ming R."/>
            <person name="Peterson D."/>
            <person name="Rahman M."/>
            <person name="Ware D."/>
            <person name="Westhoff P."/>
            <person name="Mayer K."/>
            <person name="Messing J."/>
            <person name="Sims D."/>
            <person name="Jenkins J."/>
            <person name="Shu S."/>
            <person name="Rokhsar D."/>
        </authorList>
    </citation>
    <scope>NUCLEOTIDE SEQUENCE</scope>
</reference>
<evidence type="ECO:0000313" key="3">
    <source>
        <dbReference type="Proteomes" id="UP000000768"/>
    </source>
</evidence>